<dbReference type="InterPro" id="IPR009057">
    <property type="entry name" value="Homeodomain-like_sf"/>
</dbReference>
<evidence type="ECO:0000259" key="5">
    <source>
        <dbReference type="PROSITE" id="PS50977"/>
    </source>
</evidence>
<dbReference type="InterPro" id="IPR001647">
    <property type="entry name" value="HTH_TetR"/>
</dbReference>
<dbReference type="Gene3D" id="1.10.10.60">
    <property type="entry name" value="Homeodomain-like"/>
    <property type="match status" value="1"/>
</dbReference>
<evidence type="ECO:0000256" key="2">
    <source>
        <dbReference type="ARBA" id="ARBA00023125"/>
    </source>
</evidence>
<dbReference type="InterPro" id="IPR036271">
    <property type="entry name" value="Tet_transcr_reg_TetR-rel_C_sf"/>
</dbReference>
<proteinExistence type="predicted"/>
<keyword evidence="8" id="KW-1185">Reference proteome</keyword>
<dbReference type="Proteomes" id="UP001064782">
    <property type="component" value="Unassembled WGS sequence"/>
</dbReference>
<dbReference type="PROSITE" id="PS50977">
    <property type="entry name" value="HTH_TETR_2"/>
    <property type="match status" value="1"/>
</dbReference>
<keyword evidence="1" id="KW-0805">Transcription regulation</keyword>
<feature type="domain" description="HTH tetR-type" evidence="5">
    <location>
        <begin position="17"/>
        <end position="78"/>
    </location>
</feature>
<accession>A0A9P3Q4M9</accession>
<dbReference type="SUPFAM" id="SSF48498">
    <property type="entry name" value="Tetracyclin repressor-like, C-terminal domain"/>
    <property type="match status" value="1"/>
</dbReference>
<evidence type="ECO:0000256" key="1">
    <source>
        <dbReference type="ARBA" id="ARBA00023015"/>
    </source>
</evidence>
<dbReference type="GO" id="GO:0003700">
    <property type="term" value="F:DNA-binding transcription factor activity"/>
    <property type="evidence" value="ECO:0007669"/>
    <property type="project" value="TreeGrafter"/>
</dbReference>
<reference evidence="7" key="1">
    <citation type="submission" date="2022-08" db="EMBL/GenBank/DDBJ databases">
        <title>Mycobacterium kiyosense sp. nov., scotochromogenic slow-glowing species isolated from respiratory specimens.</title>
        <authorList>
            <person name="Fukano H."/>
            <person name="Kazumi Y."/>
            <person name="Sakagami N."/>
            <person name="Ato M."/>
            <person name="Mitarai S."/>
            <person name="Hoshino Y."/>
        </authorList>
    </citation>
    <scope>NUCLEOTIDE SEQUENCE</scope>
    <source>
        <strain evidence="7">1413</strain>
        <strain evidence="6">SRL2020-028</strain>
    </source>
</reference>
<keyword evidence="3" id="KW-0804">Transcription</keyword>
<dbReference type="PANTHER" id="PTHR30055">
    <property type="entry name" value="HTH-TYPE TRANSCRIPTIONAL REGULATOR RUTR"/>
    <property type="match status" value="1"/>
</dbReference>
<dbReference type="SUPFAM" id="SSF46689">
    <property type="entry name" value="Homeodomain-like"/>
    <property type="match status" value="1"/>
</dbReference>
<dbReference type="Gene3D" id="1.10.357.10">
    <property type="entry name" value="Tetracycline Repressor, domain 2"/>
    <property type="match status" value="1"/>
</dbReference>
<sequence length="208" mass="23428">MPTVTRRAKQSRAERREAIGNRLFTIVERLLAEGAVFSEISVEQLITEADIARSTFYVYFEDKGALMIELMERVTKAVGDAANDWFQLPPGATRADLRKALARLAAAYRQHGRMMSAVIEAAAYDPRVQEEYAAVMARRCDDMNRNFIPQQRDGSIRGDIDLVAVTPWLAWMFERGFNQLAGRDGVMTESALDGATSVIWQTLYEGTR</sequence>
<gene>
    <name evidence="7" type="ORF">Mkiyose1413_14300</name>
    <name evidence="6" type="ORF">SRL2020028_03380</name>
</gene>
<feature type="DNA-binding region" description="H-T-H motif" evidence="4">
    <location>
        <begin position="41"/>
        <end position="60"/>
    </location>
</feature>
<dbReference type="GO" id="GO:0000976">
    <property type="term" value="F:transcription cis-regulatory region binding"/>
    <property type="evidence" value="ECO:0007669"/>
    <property type="project" value="TreeGrafter"/>
</dbReference>
<protein>
    <submittedName>
        <fullName evidence="7">TetR family transcriptional regulator</fullName>
    </submittedName>
</protein>
<dbReference type="Proteomes" id="UP001165663">
    <property type="component" value="Unassembled WGS sequence"/>
</dbReference>
<dbReference type="GeneID" id="83627414"/>
<dbReference type="InterPro" id="IPR050109">
    <property type="entry name" value="HTH-type_TetR-like_transc_reg"/>
</dbReference>
<dbReference type="PANTHER" id="PTHR30055:SF238">
    <property type="entry name" value="MYCOFACTOCIN BIOSYNTHESIS TRANSCRIPTIONAL REGULATOR MFTR-RELATED"/>
    <property type="match status" value="1"/>
</dbReference>
<dbReference type="EMBL" id="BRZI01000006">
    <property type="protein sequence ID" value="GLD29547.1"/>
    <property type="molecule type" value="Genomic_DNA"/>
</dbReference>
<dbReference type="AlphaFoldDB" id="A0A9P3Q4M9"/>
<organism evidence="7 8">
    <name type="scientific">Mycobacterium kiyosense</name>
    <dbReference type="NCBI Taxonomy" id="2871094"/>
    <lineage>
        <taxon>Bacteria</taxon>
        <taxon>Bacillati</taxon>
        <taxon>Actinomycetota</taxon>
        <taxon>Actinomycetes</taxon>
        <taxon>Mycobacteriales</taxon>
        <taxon>Mycobacteriaceae</taxon>
        <taxon>Mycobacterium</taxon>
    </lineage>
</organism>
<keyword evidence="2 4" id="KW-0238">DNA-binding</keyword>
<evidence type="ECO:0000313" key="6">
    <source>
        <dbReference type="EMBL" id="GLB81082.1"/>
    </source>
</evidence>
<evidence type="ECO:0000256" key="4">
    <source>
        <dbReference type="PROSITE-ProRule" id="PRU00335"/>
    </source>
</evidence>
<dbReference type="EMBL" id="BRXE01000001">
    <property type="protein sequence ID" value="GLB81082.1"/>
    <property type="molecule type" value="Genomic_DNA"/>
</dbReference>
<evidence type="ECO:0000313" key="7">
    <source>
        <dbReference type="EMBL" id="GLD29547.1"/>
    </source>
</evidence>
<name>A0A9P3Q4M9_9MYCO</name>
<dbReference type="RefSeq" id="WP_264890828.1">
    <property type="nucleotide sequence ID" value="NZ_BRXE01000001.1"/>
</dbReference>
<evidence type="ECO:0000256" key="3">
    <source>
        <dbReference type="ARBA" id="ARBA00023163"/>
    </source>
</evidence>
<comment type="caution">
    <text evidence="7">The sequence shown here is derived from an EMBL/GenBank/DDBJ whole genome shotgun (WGS) entry which is preliminary data.</text>
</comment>
<evidence type="ECO:0000313" key="8">
    <source>
        <dbReference type="Proteomes" id="UP001064782"/>
    </source>
</evidence>